<dbReference type="Proteomes" id="UP000183994">
    <property type="component" value="Unassembled WGS sequence"/>
</dbReference>
<gene>
    <name evidence="1" type="ORF">SAMN02745216_03439</name>
</gene>
<dbReference type="SUPFAM" id="SSF53448">
    <property type="entry name" value="Nucleotide-diphospho-sugar transferases"/>
    <property type="match status" value="1"/>
</dbReference>
<dbReference type="STRING" id="1121393.SAMN02745216_03439"/>
<reference evidence="2" key="1">
    <citation type="submission" date="2016-11" db="EMBL/GenBank/DDBJ databases">
        <authorList>
            <person name="Varghese N."/>
            <person name="Submissions S."/>
        </authorList>
    </citation>
    <scope>NUCLEOTIDE SEQUENCE [LARGE SCALE GENOMIC DNA]</scope>
    <source>
        <strain evidence="2">DSM 16219</strain>
    </source>
</reference>
<dbReference type="InterPro" id="IPR029044">
    <property type="entry name" value="Nucleotide-diphossugar_trans"/>
</dbReference>
<protein>
    <submittedName>
        <fullName evidence="1">Glucosyl-3-phosphoglycerate synthase</fullName>
    </submittedName>
</protein>
<keyword evidence="2" id="KW-1185">Reference proteome</keyword>
<sequence length="445" mass="51432">MTLEILGKQDRTKLKGQLRYAARTKKPVLVMPCLATEYTLPENRPVFENILENLRQVKYLHKVIFGLDAASLEDAMLLRDLIRQYEIKDAFIQWNSGPVFSKIYDELNEAGFGLTEPGKGKNMFLSFGLSLALGSASTALVDADIRSFSRVQLDRLLYPLVVLDFDFSKAFYTRISERKLFGRVTRLMLKPLLTALKRRFVEYKEYKMLGLIDFLIQFKYQLSGEVAFERDLLRKMRFATNWGVEIFTLIEVYRKAAAPAQVEFSDEAFDHKHQIESPTDSSKGLNKMAIDIVTTLMNAIVREEGLEITDTFFRDIATTYQAVAETSIKNYSYLSRFNNLIYDRDHEEFLVKEVFKNSILQAGEILTARSRVAENFLKVVHTFPEFKPFLESGLADAILSIESKLDRSIFEIPQTVSWERVETKIPDIYNKLRIAIKEERAFFEL</sequence>
<evidence type="ECO:0000313" key="1">
    <source>
        <dbReference type="EMBL" id="SHK43029.1"/>
    </source>
</evidence>
<organism evidence="1 2">
    <name type="scientific">Desulfatibacillum alkenivorans DSM 16219</name>
    <dbReference type="NCBI Taxonomy" id="1121393"/>
    <lineage>
        <taxon>Bacteria</taxon>
        <taxon>Pseudomonadati</taxon>
        <taxon>Thermodesulfobacteriota</taxon>
        <taxon>Desulfobacteria</taxon>
        <taxon>Desulfobacterales</taxon>
        <taxon>Desulfatibacillaceae</taxon>
        <taxon>Desulfatibacillum</taxon>
    </lineage>
</organism>
<dbReference type="RefSeq" id="WP_073477486.1">
    <property type="nucleotide sequence ID" value="NZ_FQZU01000024.1"/>
</dbReference>
<evidence type="ECO:0000313" key="2">
    <source>
        <dbReference type="Proteomes" id="UP000183994"/>
    </source>
</evidence>
<proteinExistence type="predicted"/>
<accession>A0A1M6SEE6</accession>
<dbReference type="EMBL" id="FQZU01000024">
    <property type="protein sequence ID" value="SHK43029.1"/>
    <property type="molecule type" value="Genomic_DNA"/>
</dbReference>
<dbReference type="OrthoDB" id="9477at2"/>
<dbReference type="AlphaFoldDB" id="A0A1M6SEE6"/>
<name>A0A1M6SEE6_9BACT</name>
<dbReference type="Gene3D" id="3.90.550.10">
    <property type="entry name" value="Spore Coat Polysaccharide Biosynthesis Protein SpsA, Chain A"/>
    <property type="match status" value="1"/>
</dbReference>